<dbReference type="InterPro" id="IPR036374">
    <property type="entry name" value="OxRdtase_Mopterin-bd_sf"/>
</dbReference>
<dbReference type="RefSeq" id="WP_143879152.1">
    <property type="nucleotide sequence ID" value="NZ_BAABLZ010000001.1"/>
</dbReference>
<dbReference type="OrthoDB" id="482420at2"/>
<keyword evidence="3" id="KW-1185">Reference proteome</keyword>
<evidence type="ECO:0000313" key="3">
    <source>
        <dbReference type="Proteomes" id="UP000315891"/>
    </source>
</evidence>
<name>A0A516V529_9GAMM</name>
<dbReference type="Proteomes" id="UP000315891">
    <property type="component" value="Chromosome"/>
</dbReference>
<keyword evidence="1" id="KW-0732">Signal</keyword>
<evidence type="ECO:0000313" key="2">
    <source>
        <dbReference type="EMBL" id="QDQ73640.1"/>
    </source>
</evidence>
<reference evidence="2 3" key="1">
    <citation type="submission" date="2019-07" db="EMBL/GenBank/DDBJ databases">
        <title>Lysobacter weifangensis sp. nov., isolated from bensulfuron-methyl contaminated farmland soil.</title>
        <authorList>
            <person name="Zhao H."/>
        </authorList>
    </citation>
    <scope>NUCLEOTIDE SEQUENCE [LARGE SCALE GENOMIC DNA]</scope>
    <source>
        <strain evidence="2 3">CC-Bw-6</strain>
    </source>
</reference>
<gene>
    <name evidence="2" type="ORF">FNZ56_07005</name>
</gene>
<proteinExistence type="predicted"/>
<protein>
    <submittedName>
        <fullName evidence="2">Molybdopterin-binding protein</fullName>
    </submittedName>
</protein>
<organism evidence="2 3">
    <name type="scientific">Pseudoluteimonas lycopersici</name>
    <dbReference type="NCBI Taxonomy" id="1324796"/>
    <lineage>
        <taxon>Bacteria</taxon>
        <taxon>Pseudomonadati</taxon>
        <taxon>Pseudomonadota</taxon>
        <taxon>Gammaproteobacteria</taxon>
        <taxon>Lysobacterales</taxon>
        <taxon>Lysobacteraceae</taxon>
        <taxon>Pseudoluteimonas</taxon>
    </lineage>
</organism>
<dbReference type="AlphaFoldDB" id="A0A516V529"/>
<feature type="chain" id="PRO_5021739225" evidence="1">
    <location>
        <begin position="20"/>
        <end position="157"/>
    </location>
</feature>
<dbReference type="Gene3D" id="3.90.420.10">
    <property type="entry name" value="Oxidoreductase, molybdopterin-binding domain"/>
    <property type="match status" value="1"/>
</dbReference>
<sequence length="157" mass="16457">MRASILLGLACCCAFPVHAVDAGMAASATTVSIPLDAATLAALPRETVDADSHGHALACEGVPLVALLRKSGAMPDGELRGVQLARFVEADARDGYRVVFSLGELDPATGARRVFVVDRCDGKPLGDDVGPLRLLVPDDGRPARWLRQLESITVSTP</sequence>
<feature type="signal peptide" evidence="1">
    <location>
        <begin position="1"/>
        <end position="19"/>
    </location>
</feature>
<dbReference type="SUPFAM" id="SSF56524">
    <property type="entry name" value="Oxidoreductase molybdopterin-binding domain"/>
    <property type="match status" value="1"/>
</dbReference>
<accession>A0A516V529</accession>
<dbReference type="EMBL" id="CP041742">
    <property type="protein sequence ID" value="QDQ73640.1"/>
    <property type="molecule type" value="Genomic_DNA"/>
</dbReference>
<evidence type="ECO:0000256" key="1">
    <source>
        <dbReference type="SAM" id="SignalP"/>
    </source>
</evidence>